<evidence type="ECO:0000256" key="2">
    <source>
        <dbReference type="SAM" id="SignalP"/>
    </source>
</evidence>
<feature type="signal peptide" evidence="2">
    <location>
        <begin position="1"/>
        <end position="22"/>
    </location>
</feature>
<geneLocation type="plasmid" evidence="4 5">
    <name>unnamed5</name>
</geneLocation>
<keyword evidence="2" id="KW-0732">Signal</keyword>
<evidence type="ECO:0000256" key="1">
    <source>
        <dbReference type="ARBA" id="ARBA00007734"/>
    </source>
</evidence>
<dbReference type="GO" id="GO:0000270">
    <property type="term" value="P:peptidoglycan metabolic process"/>
    <property type="evidence" value="ECO:0007669"/>
    <property type="project" value="InterPro"/>
</dbReference>
<dbReference type="PANTHER" id="PTHR37423">
    <property type="entry name" value="SOLUBLE LYTIC MUREIN TRANSGLYCOSYLASE-RELATED"/>
    <property type="match status" value="1"/>
</dbReference>
<dbReference type="GO" id="GO:0016020">
    <property type="term" value="C:membrane"/>
    <property type="evidence" value="ECO:0007669"/>
    <property type="project" value="InterPro"/>
</dbReference>
<gene>
    <name evidence="4" type="ORF">J5O05_19425</name>
</gene>
<dbReference type="Proteomes" id="UP000664904">
    <property type="component" value="Plasmid unnamed5"/>
</dbReference>
<proteinExistence type="inferred from homology"/>
<dbReference type="InterPro" id="IPR000189">
    <property type="entry name" value="Transglyc_AS"/>
</dbReference>
<reference evidence="4" key="1">
    <citation type="submission" date="2021-03" db="EMBL/GenBank/DDBJ databases">
        <title>Complete Genome of Pseudoalteromonas xiamenensis STKMTI.2, a new potential marine bacterium producing anti-Vibrio compounds.</title>
        <authorList>
            <person name="Handayani D.P."/>
            <person name="Isnansetyo A."/>
            <person name="Istiqomah I."/>
            <person name="Jumina J."/>
        </authorList>
    </citation>
    <scope>NUCLEOTIDE SEQUENCE</scope>
    <source>
        <strain evidence="4">STKMTI.2</strain>
        <plasmid evidence="4">unnamed5</plasmid>
    </source>
</reference>
<dbReference type="AlphaFoldDB" id="A0A975DKX8"/>
<dbReference type="Pfam" id="PF01464">
    <property type="entry name" value="SLT"/>
    <property type="match status" value="1"/>
</dbReference>
<accession>A0A975DKX8</accession>
<dbReference type="SUPFAM" id="SSF53955">
    <property type="entry name" value="Lysozyme-like"/>
    <property type="match status" value="1"/>
</dbReference>
<organism evidence="4 5">
    <name type="scientific">Pseudoalteromonas xiamenensis</name>
    <dbReference type="NCBI Taxonomy" id="882626"/>
    <lineage>
        <taxon>Bacteria</taxon>
        <taxon>Pseudomonadati</taxon>
        <taxon>Pseudomonadota</taxon>
        <taxon>Gammaproteobacteria</taxon>
        <taxon>Alteromonadales</taxon>
        <taxon>Pseudoalteromonadaceae</taxon>
        <taxon>Pseudoalteromonas</taxon>
    </lineage>
</organism>
<keyword evidence="5" id="KW-1185">Reference proteome</keyword>
<evidence type="ECO:0000313" key="4">
    <source>
        <dbReference type="EMBL" id="QTH73635.1"/>
    </source>
</evidence>
<comment type="similarity">
    <text evidence="1">Belongs to the transglycosylase Slt family.</text>
</comment>
<dbReference type="Gene3D" id="1.10.530.10">
    <property type="match status" value="1"/>
</dbReference>
<dbReference type="RefSeq" id="WP_208845274.1">
    <property type="nucleotide sequence ID" value="NZ_CP072135.1"/>
</dbReference>
<evidence type="ECO:0000313" key="5">
    <source>
        <dbReference type="Proteomes" id="UP000664904"/>
    </source>
</evidence>
<keyword evidence="4" id="KW-0614">Plasmid</keyword>
<name>A0A975DKX8_9GAMM</name>
<feature type="chain" id="PRO_5036695603" evidence="2">
    <location>
        <begin position="23"/>
        <end position="349"/>
    </location>
</feature>
<dbReference type="KEGG" id="pxi:J5O05_19425"/>
<dbReference type="InterPro" id="IPR008258">
    <property type="entry name" value="Transglycosylase_SLT_dom_1"/>
</dbReference>
<sequence>MVTRTISTPILAALIMSVSVNAESVTKTSFDEFKLKQKAQYAQFKTDYLAKYDAFKAQLIEKWGVPEVSSKDTFVHYSADGNAKLVVDFEKDAIEISIINDEIKALTEQEIKALLTQSLNRSPSQLAELEFSLEAPKIQTESLVEDSTLSKIGIESIVQLQTMASTAQEIAPSQYQSNVIERTNKRIDNQLEELANLASQKPLSDEQKQLKESIVEDKKQLSMQREKLLTTNTKTYQINRNRSRLERSAPFWADIQKNASEHGIEVNLVLAVTETESHFNPLAKSSIPAFGLMQIVPATAGADVNKFTLKKNGFPDAQTLYESEQNLFLRRSLLKPTHSTLFKWHRKSN</sequence>
<feature type="domain" description="Transglycosylase SLT" evidence="3">
    <location>
        <begin position="255"/>
        <end position="325"/>
    </location>
</feature>
<dbReference type="PANTHER" id="PTHR37423:SF2">
    <property type="entry name" value="MEMBRANE-BOUND LYTIC MUREIN TRANSGLYCOSYLASE C"/>
    <property type="match status" value="1"/>
</dbReference>
<protein>
    <submittedName>
        <fullName evidence="4">Transglycosylase SLT domain-containing protein</fullName>
    </submittedName>
</protein>
<dbReference type="GO" id="GO:0008933">
    <property type="term" value="F:peptidoglycan lytic transglycosylase activity"/>
    <property type="evidence" value="ECO:0007669"/>
    <property type="project" value="InterPro"/>
</dbReference>
<dbReference type="EMBL" id="CP072135">
    <property type="protein sequence ID" value="QTH73635.1"/>
    <property type="molecule type" value="Genomic_DNA"/>
</dbReference>
<dbReference type="PROSITE" id="PS00922">
    <property type="entry name" value="TRANSGLYCOSYLASE"/>
    <property type="match status" value="1"/>
</dbReference>
<evidence type="ECO:0000259" key="3">
    <source>
        <dbReference type="Pfam" id="PF01464"/>
    </source>
</evidence>
<dbReference type="InterPro" id="IPR023346">
    <property type="entry name" value="Lysozyme-like_dom_sf"/>
</dbReference>